<dbReference type="InterPro" id="IPR013164">
    <property type="entry name" value="Cadherin_N"/>
</dbReference>
<keyword evidence="2 11" id="KW-0812">Transmembrane</keyword>
<evidence type="ECO:0000256" key="4">
    <source>
        <dbReference type="ARBA" id="ARBA00022737"/>
    </source>
</evidence>
<evidence type="ECO:0000256" key="1">
    <source>
        <dbReference type="ARBA" id="ARBA00004167"/>
    </source>
</evidence>
<comment type="subcellular location">
    <subcellularLocation>
        <location evidence="1">Membrane</location>
        <topology evidence="1">Single-pass membrane protein</topology>
    </subcellularLocation>
</comment>
<feature type="domain" description="Cadherin" evidence="13">
    <location>
        <begin position="136"/>
        <end position="236"/>
    </location>
</feature>
<dbReference type="FunFam" id="2.60.40.60:FF:000018">
    <property type="entry name" value="Protocadherin gamma c3"/>
    <property type="match status" value="1"/>
</dbReference>
<feature type="chain" id="PRO_5029591630" evidence="12">
    <location>
        <begin position="24"/>
        <end position="703"/>
    </location>
</feature>
<reference evidence="14 15" key="1">
    <citation type="submission" date="2019-09" db="EMBL/GenBank/DDBJ databases">
        <title>Bird 10,000 Genomes (B10K) Project - Family phase.</title>
        <authorList>
            <person name="Zhang G."/>
        </authorList>
    </citation>
    <scope>NUCLEOTIDE SEQUENCE [LARGE SCALE GENOMIC DNA]</scope>
    <source>
        <strain evidence="14">B10K-DU-002-15</strain>
        <tissue evidence="14">Muscle</tissue>
    </source>
</reference>
<keyword evidence="8 11" id="KW-0472">Membrane</keyword>
<keyword evidence="9" id="KW-0325">Glycoprotein</keyword>
<dbReference type="PROSITE" id="PS00232">
    <property type="entry name" value="CADHERIN_1"/>
    <property type="match status" value="3"/>
</dbReference>
<dbReference type="Gene3D" id="2.60.40.60">
    <property type="entry name" value="Cadherins"/>
    <property type="match status" value="5"/>
</dbReference>
<dbReference type="FunFam" id="2.60.40.60:FF:000006">
    <property type="entry name" value="Protocadherin alpha 2"/>
    <property type="match status" value="1"/>
</dbReference>
<evidence type="ECO:0000256" key="6">
    <source>
        <dbReference type="ARBA" id="ARBA00022889"/>
    </source>
</evidence>
<evidence type="ECO:0000256" key="9">
    <source>
        <dbReference type="ARBA" id="ARBA00023180"/>
    </source>
</evidence>
<feature type="domain" description="Cadherin" evidence="13">
    <location>
        <begin position="342"/>
        <end position="446"/>
    </location>
</feature>
<dbReference type="EMBL" id="VXBI01001905">
    <property type="protein sequence ID" value="NWS81013.1"/>
    <property type="molecule type" value="Genomic_DNA"/>
</dbReference>
<dbReference type="GO" id="GO:0007156">
    <property type="term" value="P:homophilic cell adhesion via plasma membrane adhesion molecules"/>
    <property type="evidence" value="ECO:0007669"/>
    <property type="project" value="InterPro"/>
</dbReference>
<dbReference type="GO" id="GO:0005886">
    <property type="term" value="C:plasma membrane"/>
    <property type="evidence" value="ECO:0007669"/>
    <property type="project" value="InterPro"/>
</dbReference>
<keyword evidence="4" id="KW-0677">Repeat</keyword>
<keyword evidence="7 11" id="KW-1133">Transmembrane helix</keyword>
<dbReference type="PROSITE" id="PS50268">
    <property type="entry name" value="CADHERIN_2"/>
    <property type="match status" value="5"/>
</dbReference>
<keyword evidence="15" id="KW-1185">Reference proteome</keyword>
<evidence type="ECO:0000256" key="11">
    <source>
        <dbReference type="SAM" id="Phobius"/>
    </source>
</evidence>
<feature type="domain" description="Cadherin" evidence="13">
    <location>
        <begin position="447"/>
        <end position="556"/>
    </location>
</feature>
<feature type="domain" description="Cadherin" evidence="13">
    <location>
        <begin position="237"/>
        <end position="341"/>
    </location>
</feature>
<evidence type="ECO:0000256" key="8">
    <source>
        <dbReference type="ARBA" id="ARBA00023136"/>
    </source>
</evidence>
<evidence type="ECO:0000259" key="13">
    <source>
        <dbReference type="PROSITE" id="PS50268"/>
    </source>
</evidence>
<dbReference type="SUPFAM" id="SSF49313">
    <property type="entry name" value="Cadherin-like"/>
    <property type="match status" value="5"/>
</dbReference>
<gene>
    <name evidence="14" type="primary">Pcdhga7_0</name>
    <name evidence="14" type="ORF">TOXRED_R11547</name>
</gene>
<name>A0A7K5II42_TOXRE</name>
<feature type="transmembrane region" description="Helical" evidence="11">
    <location>
        <begin position="599"/>
        <end position="621"/>
    </location>
</feature>
<evidence type="ECO:0000313" key="14">
    <source>
        <dbReference type="EMBL" id="NWS81013.1"/>
    </source>
</evidence>
<evidence type="ECO:0000256" key="2">
    <source>
        <dbReference type="ARBA" id="ARBA00022692"/>
    </source>
</evidence>
<dbReference type="PANTHER" id="PTHR24028:SF234">
    <property type="entry name" value="PROTOCADHERIN GAMMA-A3"/>
    <property type="match status" value="1"/>
</dbReference>
<dbReference type="FunFam" id="2.60.40.60:FF:000248">
    <property type="entry name" value="Protocadherin 10"/>
    <property type="match status" value="1"/>
</dbReference>
<dbReference type="InterPro" id="IPR050174">
    <property type="entry name" value="Protocadherin/Cadherin-CA"/>
</dbReference>
<dbReference type="FunFam" id="2.60.40.60:FF:000002">
    <property type="entry name" value="Protocadherin alpha 2"/>
    <property type="match status" value="1"/>
</dbReference>
<evidence type="ECO:0000256" key="5">
    <source>
        <dbReference type="ARBA" id="ARBA00022837"/>
    </source>
</evidence>
<dbReference type="PANTHER" id="PTHR24028">
    <property type="entry name" value="CADHERIN-87A"/>
    <property type="match status" value="1"/>
</dbReference>
<accession>A0A7K5II42</accession>
<keyword evidence="3 12" id="KW-0732">Signal</keyword>
<dbReference type="Proteomes" id="UP000523146">
    <property type="component" value="Unassembled WGS sequence"/>
</dbReference>
<evidence type="ECO:0000256" key="7">
    <source>
        <dbReference type="ARBA" id="ARBA00022989"/>
    </source>
</evidence>
<keyword evidence="5 10" id="KW-0106">Calcium</keyword>
<dbReference type="GO" id="GO:0005509">
    <property type="term" value="F:calcium ion binding"/>
    <property type="evidence" value="ECO:0007669"/>
    <property type="project" value="UniProtKB-UniRule"/>
</dbReference>
<feature type="domain" description="Cadherin" evidence="13">
    <location>
        <begin position="68"/>
        <end position="127"/>
    </location>
</feature>
<feature type="non-terminal residue" evidence="14">
    <location>
        <position position="703"/>
    </location>
</feature>
<dbReference type="Pfam" id="PF00028">
    <property type="entry name" value="Cadherin"/>
    <property type="match status" value="4"/>
</dbReference>
<dbReference type="InterPro" id="IPR015919">
    <property type="entry name" value="Cadherin-like_sf"/>
</dbReference>
<dbReference type="InterPro" id="IPR020894">
    <property type="entry name" value="Cadherin_CS"/>
</dbReference>
<evidence type="ECO:0000256" key="3">
    <source>
        <dbReference type="ARBA" id="ARBA00022729"/>
    </source>
</evidence>
<organism evidence="14 15">
    <name type="scientific">Toxostoma redivivum</name>
    <name type="common">California thrasher</name>
    <dbReference type="NCBI Taxonomy" id="99882"/>
    <lineage>
        <taxon>Eukaryota</taxon>
        <taxon>Metazoa</taxon>
        <taxon>Chordata</taxon>
        <taxon>Craniata</taxon>
        <taxon>Vertebrata</taxon>
        <taxon>Euteleostomi</taxon>
        <taxon>Archelosauria</taxon>
        <taxon>Archosauria</taxon>
        <taxon>Dinosauria</taxon>
        <taxon>Saurischia</taxon>
        <taxon>Theropoda</taxon>
        <taxon>Coelurosauria</taxon>
        <taxon>Aves</taxon>
        <taxon>Neognathae</taxon>
        <taxon>Neoaves</taxon>
        <taxon>Telluraves</taxon>
        <taxon>Australaves</taxon>
        <taxon>Passeriformes</taxon>
        <taxon>Mimidae</taxon>
        <taxon>Toxostoma</taxon>
    </lineage>
</organism>
<evidence type="ECO:0000256" key="10">
    <source>
        <dbReference type="PROSITE-ProRule" id="PRU00043"/>
    </source>
</evidence>
<feature type="non-terminal residue" evidence="14">
    <location>
        <position position="1"/>
    </location>
</feature>
<comment type="caution">
    <text evidence="14">The sequence shown here is derived from an EMBL/GenBank/DDBJ whole genome shotgun (WGS) entry which is preliminary data.</text>
</comment>
<dbReference type="InterPro" id="IPR032455">
    <property type="entry name" value="Cadherin_C"/>
</dbReference>
<feature type="signal peptide" evidence="12">
    <location>
        <begin position="1"/>
        <end position="23"/>
    </location>
</feature>
<dbReference type="FunFam" id="2.60.40.60:FF:000001">
    <property type="entry name" value="Protocadherin alpha 2"/>
    <property type="match status" value="1"/>
</dbReference>
<dbReference type="PRINTS" id="PR00205">
    <property type="entry name" value="CADHERIN"/>
</dbReference>
<dbReference type="Pfam" id="PF08266">
    <property type="entry name" value="Cadherin_2"/>
    <property type="match status" value="1"/>
</dbReference>
<keyword evidence="6" id="KW-0130">Cell adhesion</keyword>
<proteinExistence type="predicted"/>
<dbReference type="SMART" id="SM00112">
    <property type="entry name" value="CA"/>
    <property type="match status" value="5"/>
</dbReference>
<evidence type="ECO:0000313" key="15">
    <source>
        <dbReference type="Proteomes" id="UP000523146"/>
    </source>
</evidence>
<sequence length="703" mass="76304">RWGRRQRALLWAVLLAAWEAAWGQLRYSVPEEMPKGSFVGDVAKDLGLQLAALRDRGVRVIERDRTQYFALHGKTGHLVTAERIDREQLCERVQQCVLRCELIVEGEMKVYEIEVEITDINDNAPSFKDIELVEKISEMTAPGSRFPLAEAHDPDSGRNSLQSYELSGDEHFSLAVQAGPGGDQRPELVLAKALDREEAAFHELVLRAMDGGDPARTGTARIRVKVVDVNDNAPVFSQAEYTVRVPEDVPVGSTLVTVTATDADEGPSGHVKYSFHRISERASDLFHLESKTGEITLKKNLDFEEISSLEMEVQARDGGELFDAAKVTISVTDVNDNAPELSVSSALTEIAEDAPSGTVVALLHARDRDSGANGEVRCSLDGNVPFRLQSSHGSYYSVVTARELDREQVSEYNVTVRAADGGSPALQSSAVLALRVLDVNDNAPVFAEERYSARLAENNAAGALVLTVRATDADWGQNARVRYRLSEGRVRGAPLSSYVSVQAETGALYALRSLDYEQVRELRLWVRAEDGGAPALSSNVSVLVQIVDENDNAPQVLYPPAAPARSGPGAAWSGVELAPRCAADEAAAPGEPAAGLTRWLVLAVAAVSCLFLAFLLLLLALRLRRWRRQQLLPPTSGALRGVPVSHFVGIDGVRAFLQSYSHDVSLTADSRKSQLRFSASGSCCDTLPARPLPDEPAPLLGDE</sequence>
<dbReference type="CDD" id="cd11304">
    <property type="entry name" value="Cadherin_repeat"/>
    <property type="match status" value="5"/>
</dbReference>
<dbReference type="InterPro" id="IPR002126">
    <property type="entry name" value="Cadherin-like_dom"/>
</dbReference>
<dbReference type="Pfam" id="PF16492">
    <property type="entry name" value="Cadherin_C_2"/>
    <property type="match status" value="1"/>
</dbReference>
<dbReference type="AlphaFoldDB" id="A0A7K5II42"/>
<protein>
    <submittedName>
        <fullName evidence="14">PCDG7 protein</fullName>
    </submittedName>
</protein>
<evidence type="ECO:0000256" key="12">
    <source>
        <dbReference type="SAM" id="SignalP"/>
    </source>
</evidence>